<evidence type="ECO:0000313" key="2">
    <source>
        <dbReference type="EMBL" id="MDT0418852.1"/>
    </source>
</evidence>
<evidence type="ECO:0000313" key="3">
    <source>
        <dbReference type="Proteomes" id="UP001183607"/>
    </source>
</evidence>
<sequence>MMTTEEVLRATVSAISQRTGERQTALAAALGLTQAQVSRRQRGAASWTLADVDRLAAHWGMPVLDLLAGPTHALGKLPADRVVACGGEQTLVPLSGPPRAPGRG</sequence>
<dbReference type="AlphaFoldDB" id="A0ABD5EDH5"/>
<feature type="domain" description="Transcription regulator BetR N-terminal" evidence="1">
    <location>
        <begin position="19"/>
        <end position="78"/>
    </location>
</feature>
<dbReference type="Proteomes" id="UP001183607">
    <property type="component" value="Unassembled WGS sequence"/>
</dbReference>
<dbReference type="RefSeq" id="WP_175417672.1">
    <property type="nucleotide sequence ID" value="NZ_JAVRER010000056.1"/>
</dbReference>
<name>A0ABD5EDH5_9ACTN</name>
<dbReference type="InterPro" id="IPR010982">
    <property type="entry name" value="Lambda_DNA-bd_dom_sf"/>
</dbReference>
<dbReference type="SUPFAM" id="SSF47413">
    <property type="entry name" value="lambda repressor-like DNA-binding domains"/>
    <property type="match status" value="1"/>
</dbReference>
<dbReference type="InterPro" id="IPR013975">
    <property type="entry name" value="Tscrpt_reg_BetR_N"/>
</dbReference>
<accession>A0ABD5EDH5</accession>
<comment type="caution">
    <text evidence="2">The sequence shown here is derived from an EMBL/GenBank/DDBJ whole genome shotgun (WGS) entry which is preliminary data.</text>
</comment>
<dbReference type="Pfam" id="PF08667">
    <property type="entry name" value="BetR"/>
    <property type="match status" value="1"/>
</dbReference>
<dbReference type="Gene3D" id="1.10.260.40">
    <property type="entry name" value="lambda repressor-like DNA-binding domains"/>
    <property type="match status" value="1"/>
</dbReference>
<gene>
    <name evidence="2" type="ORF">RM574_25560</name>
</gene>
<dbReference type="EMBL" id="JAVRER010000056">
    <property type="protein sequence ID" value="MDT0418852.1"/>
    <property type="molecule type" value="Genomic_DNA"/>
</dbReference>
<evidence type="ECO:0000259" key="1">
    <source>
        <dbReference type="Pfam" id="PF08667"/>
    </source>
</evidence>
<protein>
    <submittedName>
        <fullName evidence="2">Helix-turn-helix domain-containing protein</fullName>
    </submittedName>
</protein>
<reference evidence="3" key="1">
    <citation type="submission" date="2023-07" db="EMBL/GenBank/DDBJ databases">
        <title>30 novel species of actinomycetes from the DSMZ collection.</title>
        <authorList>
            <person name="Nouioui I."/>
        </authorList>
    </citation>
    <scope>NUCLEOTIDE SEQUENCE [LARGE SCALE GENOMIC DNA]</scope>
    <source>
        <strain evidence="3">DSM 41982</strain>
    </source>
</reference>
<proteinExistence type="predicted"/>
<organism evidence="2 3">
    <name type="scientific">Streptomyces evansiae</name>
    <dbReference type="NCBI Taxonomy" id="3075535"/>
    <lineage>
        <taxon>Bacteria</taxon>
        <taxon>Bacillati</taxon>
        <taxon>Actinomycetota</taxon>
        <taxon>Actinomycetes</taxon>
        <taxon>Kitasatosporales</taxon>
        <taxon>Streptomycetaceae</taxon>
        <taxon>Streptomyces</taxon>
    </lineage>
</organism>